<name>A0A7X6L0C7_9NOCA</name>
<accession>A0A7X6L0C7</accession>
<reference evidence="3 4" key="1">
    <citation type="submission" date="2020-04" db="EMBL/GenBank/DDBJ databases">
        <title>MicrobeNet Type strains.</title>
        <authorList>
            <person name="Nicholson A.C."/>
        </authorList>
    </citation>
    <scope>NUCLEOTIDE SEQUENCE [LARGE SCALE GENOMIC DNA]</scope>
    <source>
        <strain evidence="3 4">DSM 44956</strain>
    </source>
</reference>
<dbReference type="Gene3D" id="1.10.260.40">
    <property type="entry name" value="lambda repressor-like DNA-binding domains"/>
    <property type="match status" value="1"/>
</dbReference>
<dbReference type="RefSeq" id="WP_084499254.1">
    <property type="nucleotide sequence ID" value="NZ_JAAXOS010000002.1"/>
</dbReference>
<evidence type="ECO:0000313" key="4">
    <source>
        <dbReference type="Proteomes" id="UP000540698"/>
    </source>
</evidence>
<keyword evidence="1" id="KW-0238">DNA-binding</keyword>
<dbReference type="GO" id="GO:0003677">
    <property type="term" value="F:DNA binding"/>
    <property type="evidence" value="ECO:0007669"/>
    <property type="project" value="UniProtKB-KW"/>
</dbReference>
<keyword evidence="4" id="KW-1185">Reference proteome</keyword>
<dbReference type="AlphaFoldDB" id="A0A7X6L0C7"/>
<dbReference type="PANTHER" id="PTHR46797:SF1">
    <property type="entry name" value="METHYLPHOSPHONATE SYNTHASE"/>
    <property type="match status" value="1"/>
</dbReference>
<dbReference type="SMART" id="SM00530">
    <property type="entry name" value="HTH_XRE"/>
    <property type="match status" value="1"/>
</dbReference>
<dbReference type="InterPro" id="IPR010982">
    <property type="entry name" value="Lambda_DNA-bd_dom_sf"/>
</dbReference>
<dbReference type="PROSITE" id="PS50943">
    <property type="entry name" value="HTH_CROC1"/>
    <property type="match status" value="1"/>
</dbReference>
<dbReference type="Proteomes" id="UP000540698">
    <property type="component" value="Unassembled WGS sequence"/>
</dbReference>
<proteinExistence type="predicted"/>
<sequence length="130" mass="14889">MKHMSNNSNDKMGSETTPLGVLLKTLREERGLTHYALQERSGIDRSNLRRIESGILAHVKLATLERLADALDVDVEDFYEAHWETTGQPLPSIPTYFRTKHRYLTDGDIAKIEEFVQRTEEERIRSSGTS</sequence>
<comment type="caution">
    <text evidence="3">The sequence shown here is derived from an EMBL/GenBank/DDBJ whole genome shotgun (WGS) entry which is preliminary data.</text>
</comment>
<evidence type="ECO:0000256" key="1">
    <source>
        <dbReference type="ARBA" id="ARBA00023125"/>
    </source>
</evidence>
<dbReference type="CDD" id="cd00093">
    <property type="entry name" value="HTH_XRE"/>
    <property type="match status" value="1"/>
</dbReference>
<feature type="domain" description="HTH cro/C1-type" evidence="2">
    <location>
        <begin position="23"/>
        <end position="78"/>
    </location>
</feature>
<gene>
    <name evidence="3" type="ORF">HGB38_04745</name>
</gene>
<dbReference type="GO" id="GO:0003700">
    <property type="term" value="F:DNA-binding transcription factor activity"/>
    <property type="evidence" value="ECO:0007669"/>
    <property type="project" value="TreeGrafter"/>
</dbReference>
<dbReference type="EMBL" id="JAAXOS010000002">
    <property type="protein sequence ID" value="NKY25544.1"/>
    <property type="molecule type" value="Genomic_DNA"/>
</dbReference>
<dbReference type="SUPFAM" id="SSF47413">
    <property type="entry name" value="lambda repressor-like DNA-binding domains"/>
    <property type="match status" value="1"/>
</dbReference>
<evidence type="ECO:0000259" key="2">
    <source>
        <dbReference type="PROSITE" id="PS50943"/>
    </source>
</evidence>
<dbReference type="PANTHER" id="PTHR46797">
    <property type="entry name" value="HTH-TYPE TRANSCRIPTIONAL REGULATOR"/>
    <property type="match status" value="1"/>
</dbReference>
<dbReference type="InterPro" id="IPR050807">
    <property type="entry name" value="TransReg_Diox_bact_type"/>
</dbReference>
<protein>
    <submittedName>
        <fullName evidence="3">Helix-turn-helix transcriptional regulator</fullName>
    </submittedName>
</protein>
<evidence type="ECO:0000313" key="3">
    <source>
        <dbReference type="EMBL" id="NKY25544.1"/>
    </source>
</evidence>
<organism evidence="3 4">
    <name type="scientific">Nocardia gamkensis</name>
    <dbReference type="NCBI Taxonomy" id="352869"/>
    <lineage>
        <taxon>Bacteria</taxon>
        <taxon>Bacillati</taxon>
        <taxon>Actinomycetota</taxon>
        <taxon>Actinomycetes</taxon>
        <taxon>Mycobacteriales</taxon>
        <taxon>Nocardiaceae</taxon>
        <taxon>Nocardia</taxon>
    </lineage>
</organism>
<dbReference type="GO" id="GO:0005829">
    <property type="term" value="C:cytosol"/>
    <property type="evidence" value="ECO:0007669"/>
    <property type="project" value="TreeGrafter"/>
</dbReference>
<dbReference type="InterPro" id="IPR001387">
    <property type="entry name" value="Cro/C1-type_HTH"/>
</dbReference>
<dbReference type="Pfam" id="PF13560">
    <property type="entry name" value="HTH_31"/>
    <property type="match status" value="1"/>
</dbReference>